<gene>
    <name evidence="1" type="ORF">C0081_13660</name>
</gene>
<dbReference type="Pfam" id="PF05402">
    <property type="entry name" value="PqqD"/>
    <property type="match status" value="1"/>
</dbReference>
<name>A0A2N5XQ84_9HYPH</name>
<dbReference type="EMBL" id="PKUQ01000023">
    <property type="protein sequence ID" value="PLW76635.1"/>
    <property type="molecule type" value="Genomic_DNA"/>
</dbReference>
<evidence type="ECO:0000313" key="2">
    <source>
        <dbReference type="Proteomes" id="UP000234881"/>
    </source>
</evidence>
<dbReference type="RefSeq" id="WP_101534402.1">
    <property type="nucleotide sequence ID" value="NZ_PKUQ01000023.1"/>
</dbReference>
<protein>
    <submittedName>
        <fullName evidence="1">Pyrroloquinoline quinone biosynthesis protein PqqD</fullName>
    </submittedName>
</protein>
<organism evidence="1 2">
    <name type="scientific">Cohaesibacter celericrescens</name>
    <dbReference type="NCBI Taxonomy" id="2067669"/>
    <lineage>
        <taxon>Bacteria</taxon>
        <taxon>Pseudomonadati</taxon>
        <taxon>Pseudomonadota</taxon>
        <taxon>Alphaproteobacteria</taxon>
        <taxon>Hyphomicrobiales</taxon>
        <taxon>Cohaesibacteraceae</taxon>
    </lineage>
</organism>
<dbReference type="OrthoDB" id="8686088at2"/>
<dbReference type="InterPro" id="IPR008792">
    <property type="entry name" value="PQQD"/>
</dbReference>
<keyword evidence="2" id="KW-1185">Reference proteome</keyword>
<dbReference type="AlphaFoldDB" id="A0A2N5XQ84"/>
<dbReference type="Proteomes" id="UP000234881">
    <property type="component" value="Unassembled WGS sequence"/>
</dbReference>
<reference evidence="1 2" key="1">
    <citation type="submission" date="2018-01" db="EMBL/GenBank/DDBJ databases">
        <title>The draft genome sequence of Cohaesibacter sp. H1304.</title>
        <authorList>
            <person name="Wang N.-N."/>
            <person name="Du Z.-J."/>
        </authorList>
    </citation>
    <scope>NUCLEOTIDE SEQUENCE [LARGE SCALE GENOMIC DNA]</scope>
    <source>
        <strain evidence="1 2">H1304</strain>
    </source>
</reference>
<proteinExistence type="predicted"/>
<evidence type="ECO:0000313" key="1">
    <source>
        <dbReference type="EMBL" id="PLW76635.1"/>
    </source>
</evidence>
<accession>A0A2N5XQ84</accession>
<comment type="caution">
    <text evidence="1">The sequence shown here is derived from an EMBL/GenBank/DDBJ whole genome shotgun (WGS) entry which is preliminary data.</text>
</comment>
<sequence length="144" mass="15853">MIRQSKFVFVVANQDIVFEEFDGEYVILNLASGEYHAVDGSAALIWKLLMDGVCPKSILDTFEAHPNLRVNQIEAFVANLVSKGLIKASDGLDDKVLPNDGKAELLALTTAPKTDMFDDLADLILADPIHDVEEEAGWPVRKPE</sequence>